<accession>A0ACC2U1A7</accession>
<evidence type="ECO:0000313" key="1">
    <source>
        <dbReference type="EMBL" id="KAJ9080770.1"/>
    </source>
</evidence>
<organism evidence="1 2">
    <name type="scientific">Entomophthora muscae</name>
    <dbReference type="NCBI Taxonomy" id="34485"/>
    <lineage>
        <taxon>Eukaryota</taxon>
        <taxon>Fungi</taxon>
        <taxon>Fungi incertae sedis</taxon>
        <taxon>Zoopagomycota</taxon>
        <taxon>Entomophthoromycotina</taxon>
        <taxon>Entomophthoromycetes</taxon>
        <taxon>Entomophthorales</taxon>
        <taxon>Entomophthoraceae</taxon>
        <taxon>Entomophthora</taxon>
    </lineage>
</organism>
<reference evidence="1" key="1">
    <citation type="submission" date="2022-04" db="EMBL/GenBank/DDBJ databases">
        <title>Genome of the entomopathogenic fungus Entomophthora muscae.</title>
        <authorList>
            <person name="Elya C."/>
            <person name="Lovett B.R."/>
            <person name="Lee E."/>
            <person name="Macias A.M."/>
            <person name="Hajek A.E."/>
            <person name="De Bivort B.L."/>
            <person name="Kasson M.T."/>
            <person name="De Fine Licht H.H."/>
            <person name="Stajich J.E."/>
        </authorList>
    </citation>
    <scope>NUCLEOTIDE SEQUENCE</scope>
    <source>
        <strain evidence="1">Berkeley</strain>
    </source>
</reference>
<dbReference type="EMBL" id="QTSX02001524">
    <property type="protein sequence ID" value="KAJ9080770.1"/>
    <property type="molecule type" value="Genomic_DNA"/>
</dbReference>
<keyword evidence="2" id="KW-1185">Reference proteome</keyword>
<protein>
    <submittedName>
        <fullName evidence="1">Uncharacterized protein</fullName>
    </submittedName>
</protein>
<proteinExistence type="predicted"/>
<sequence>MKGSSFLFWFLVLLLPVVLALDNPTPTTDWHNSSPDDSHQKKSLANSWFKYPSGHWGRKFQYSWSTTLPPSSEPSLVRQNASFYLLSYLFGYYRLGRFSLMMGCFSFLGHFGHLAMVMVPIALVIAGLNLGALAHWIGNLFPLKWVPDTHTWFPETPKSTPGQNPLRTARPTGWEPNNPQLIDKVVTSPPGPKSLVVLKDSARKLPVQDAENFPEVPTPDTSGLLGEMCKFLHESYSKLPQSPWGGTEPKEAPNTQINKQKDLKPSHPKVASGKLPVPSTTLPSETPDANPPEPRKPNQVVKPGSVV</sequence>
<name>A0ACC2U1A7_9FUNG</name>
<gene>
    <name evidence="1" type="ORF">DSO57_1021430</name>
</gene>
<comment type="caution">
    <text evidence="1">The sequence shown here is derived from an EMBL/GenBank/DDBJ whole genome shotgun (WGS) entry which is preliminary data.</text>
</comment>
<dbReference type="Proteomes" id="UP001165960">
    <property type="component" value="Unassembled WGS sequence"/>
</dbReference>
<evidence type="ECO:0000313" key="2">
    <source>
        <dbReference type="Proteomes" id="UP001165960"/>
    </source>
</evidence>